<dbReference type="PANTHER" id="PTHR20982">
    <property type="entry name" value="RIBOSOME RECYCLING FACTOR"/>
    <property type="match status" value="1"/>
</dbReference>
<dbReference type="SUPFAM" id="SSF55194">
    <property type="entry name" value="Ribosome recycling factor, RRF"/>
    <property type="match status" value="1"/>
</dbReference>
<keyword evidence="4" id="KW-0648">Protein biosynthesis</keyword>
<evidence type="ECO:0000259" key="6">
    <source>
        <dbReference type="Pfam" id="PF01765"/>
    </source>
</evidence>
<dbReference type="PANTHER" id="PTHR20982:SF3">
    <property type="entry name" value="MITOCHONDRIAL RIBOSOME RECYCLING FACTOR PSEUDO 1"/>
    <property type="match status" value="1"/>
</dbReference>
<dbReference type="Pfam" id="PF01765">
    <property type="entry name" value="RRF"/>
    <property type="match status" value="1"/>
</dbReference>
<dbReference type="GO" id="GO:0006412">
    <property type="term" value="P:translation"/>
    <property type="evidence" value="ECO:0007669"/>
    <property type="project" value="UniProtKB-KW"/>
</dbReference>
<evidence type="ECO:0000313" key="7">
    <source>
        <dbReference type="EMBL" id="BAG55427.1"/>
    </source>
</evidence>
<feature type="non-terminal residue" evidence="7">
    <location>
        <position position="1"/>
    </location>
</feature>
<name>B3Y5S0_9CHLO</name>
<dbReference type="EMBL" id="AB444326">
    <property type="protein sequence ID" value="BAG55427.1"/>
    <property type="molecule type" value="mRNA"/>
</dbReference>
<reference evidence="7" key="1">
    <citation type="submission" date="2008-07" db="EMBL/GenBank/DDBJ databases">
        <title>Characterization of the lipid accumulation in a new microalgal species, Pseudochoricystis ellipsoidea (Trebouxiophyceae).</title>
        <authorList>
            <person name="Satoh A."/>
            <person name="Kato M."/>
            <person name="Yamato K.T."/>
            <person name="Ikegami Y."/>
            <person name="Sekiguchi H."/>
            <person name="Kurano N."/>
            <person name="Miyachi S."/>
        </authorList>
    </citation>
    <scope>NUCLEOTIDE SEQUENCE</scope>
    <source>
        <strain evidence="7">MBIC11204</strain>
    </source>
</reference>
<accession>B3Y5S0</accession>
<sequence length="158" mass="17320">LMLTSLASFARVTRRGRRPLLQVLQALAHPETERWTVARQYPAAQLLDLRPCFEVLHRVQFSAAKKGKKPLASAAPGPDAIDLGETQRAMESSIERLQGILGSLRAGRASPGMLDTLKVDVYGERMSLKSIGSVSVRDQQMLVVSAFDPQTLPNIEKA</sequence>
<evidence type="ECO:0000256" key="2">
    <source>
        <dbReference type="ARBA" id="ARBA00005912"/>
    </source>
</evidence>
<dbReference type="GO" id="GO:0005739">
    <property type="term" value="C:mitochondrion"/>
    <property type="evidence" value="ECO:0007669"/>
    <property type="project" value="TreeGrafter"/>
</dbReference>
<dbReference type="InterPro" id="IPR002661">
    <property type="entry name" value="Ribosome_recyc_fac"/>
</dbReference>
<organism evidence="7">
    <name type="scientific">Pseudochoricystis ellipsoidea</name>
    <name type="common">nom. nud.</name>
    <dbReference type="NCBI Taxonomy" id="546385"/>
    <lineage>
        <taxon>Eukaryota</taxon>
        <taxon>Viridiplantae</taxon>
        <taxon>Chlorophyta</taxon>
        <taxon>core chlorophytes</taxon>
        <taxon>Trebouxiophyceae</taxon>
    </lineage>
</organism>
<evidence type="ECO:0000256" key="4">
    <source>
        <dbReference type="ARBA" id="ARBA00022917"/>
    </source>
</evidence>
<dbReference type="Gene3D" id="3.30.1360.40">
    <property type="match status" value="1"/>
</dbReference>
<proteinExistence type="evidence at transcript level"/>
<protein>
    <recommendedName>
        <fullName evidence="3">Ribosome-recycling factor, chloroplastic</fullName>
    </recommendedName>
    <alternativeName>
        <fullName evidence="5">Ribosome-releasing factor, chloroplastic</fullName>
    </alternativeName>
</protein>
<dbReference type="InterPro" id="IPR023584">
    <property type="entry name" value="Ribosome_recyc_fac_dom"/>
</dbReference>
<dbReference type="InterPro" id="IPR036191">
    <property type="entry name" value="RRF_sf"/>
</dbReference>
<evidence type="ECO:0000256" key="3">
    <source>
        <dbReference type="ARBA" id="ARBA00014063"/>
    </source>
</evidence>
<evidence type="ECO:0000256" key="1">
    <source>
        <dbReference type="ARBA" id="ARBA00002952"/>
    </source>
</evidence>
<evidence type="ECO:0000256" key="5">
    <source>
        <dbReference type="ARBA" id="ARBA00032397"/>
    </source>
</evidence>
<feature type="domain" description="Ribosome recycling factor" evidence="6">
    <location>
        <begin position="101"/>
        <end position="158"/>
    </location>
</feature>
<dbReference type="Gene3D" id="1.10.132.20">
    <property type="entry name" value="Ribosome-recycling factor"/>
    <property type="match status" value="1"/>
</dbReference>
<comment type="similarity">
    <text evidence="2">Belongs to the RRF family.</text>
</comment>
<dbReference type="AlphaFoldDB" id="B3Y5S0"/>
<reference evidence="7" key="2">
    <citation type="submission" date="2008-07" db="EMBL/GenBank/DDBJ databases">
        <title>Nitrogen-starvation-inducible cDNA clones isolated by using cDNA subtraction in a novel microalga accumulating lipids and hydrocarbons.</title>
        <authorList>
            <person name="Satoh A."/>
        </authorList>
    </citation>
    <scope>NUCLEOTIDE SEQUENCE</scope>
    <source>
        <strain evidence="7">MBIC11204</strain>
    </source>
</reference>
<comment type="function">
    <text evidence="1">Responsible for the release of ribosomes from messenger RNA at the termination of chloroplastic protein biosynthesis.</text>
</comment>
<feature type="non-terminal residue" evidence="7">
    <location>
        <position position="158"/>
    </location>
</feature>
<dbReference type="GO" id="GO:0043023">
    <property type="term" value="F:ribosomal large subunit binding"/>
    <property type="evidence" value="ECO:0007669"/>
    <property type="project" value="TreeGrafter"/>
</dbReference>